<dbReference type="EMBL" id="CP115166">
    <property type="protein sequence ID" value="WDA60463.1"/>
    <property type="molecule type" value="Genomic_DNA"/>
</dbReference>
<protein>
    <recommendedName>
        <fullName evidence="3">Phage tail assembly protein</fullName>
    </recommendedName>
</protein>
<evidence type="ECO:0008006" key="3">
    <source>
        <dbReference type="Google" id="ProtNLM"/>
    </source>
</evidence>
<dbReference type="Proteomes" id="UP001217044">
    <property type="component" value="Plasmid pDATS01"/>
</dbReference>
<reference evidence="1 2" key="1">
    <citation type="submission" date="2022-12" db="EMBL/GenBank/DDBJ databases">
        <title>Genome Sequence of Deinococcus aquaticus Type Strain PB314.</title>
        <authorList>
            <person name="Albert C."/>
            <person name="Hill J."/>
            <person name="Boren L."/>
            <person name="Scholz-Ng S."/>
            <person name="Fatema N."/>
            <person name="Grosso R."/>
            <person name="Soboslay E."/>
            <person name="Tuohy J."/>
        </authorList>
    </citation>
    <scope>NUCLEOTIDE SEQUENCE [LARGE SCALE GENOMIC DNA]</scope>
    <source>
        <strain evidence="1 2">PB-314</strain>
        <plasmid evidence="1 2">pDATS01</plasmid>
    </source>
</reference>
<keyword evidence="2" id="KW-1185">Reference proteome</keyword>
<accession>A0ABY7V5I5</accession>
<name>A0ABY7V5I5_9DEIO</name>
<gene>
    <name evidence="1" type="ORF">M8445_15750</name>
</gene>
<organism evidence="1 2">
    <name type="scientific">Deinococcus aquaticus</name>
    <dbReference type="NCBI Taxonomy" id="328692"/>
    <lineage>
        <taxon>Bacteria</taxon>
        <taxon>Thermotogati</taxon>
        <taxon>Deinococcota</taxon>
        <taxon>Deinococci</taxon>
        <taxon>Deinococcales</taxon>
        <taxon>Deinococcaceae</taxon>
        <taxon>Deinococcus</taxon>
    </lineage>
</organism>
<keyword evidence="1" id="KW-0614">Plasmid</keyword>
<geneLocation type="plasmid" evidence="1 2">
    <name>pDATS01</name>
</geneLocation>
<sequence>MNELSFMLPAGLHTSDGQIHRGGVMRLATALDEIEPLGDPRVQRNEAYYPLLLLSRVVTRLGPFAPVTPDVLAVLPAADFAYLQTLYAQMNAAPTPAPAFTQPQFTSPFSSPVGAPGAPQGAPEFMSGQIETECPHCGAILELDLGSDLTGAGNPA</sequence>
<proteinExistence type="predicted"/>
<evidence type="ECO:0000313" key="2">
    <source>
        <dbReference type="Proteomes" id="UP001217044"/>
    </source>
</evidence>
<evidence type="ECO:0000313" key="1">
    <source>
        <dbReference type="EMBL" id="WDA60463.1"/>
    </source>
</evidence>
<dbReference type="RefSeq" id="WP_273991239.1">
    <property type="nucleotide sequence ID" value="NZ_BAABQT010000004.1"/>
</dbReference>